<dbReference type="NCBIfam" id="TIGR01145">
    <property type="entry name" value="ATP_synt_delta"/>
    <property type="match status" value="1"/>
</dbReference>
<comment type="subcellular location">
    <subcellularLocation>
        <location evidence="8">Cell membrane</location>
        <topology evidence="8">Peripheral membrane protein</topology>
    </subcellularLocation>
    <subcellularLocation>
        <location evidence="1">Membrane</location>
    </subcellularLocation>
</comment>
<dbReference type="InterPro" id="IPR020781">
    <property type="entry name" value="ATPase_OSCP/d_CS"/>
</dbReference>
<gene>
    <name evidence="8" type="primary">atpH</name>
    <name evidence="9" type="ORF">FX988_02639</name>
</gene>
<evidence type="ECO:0000256" key="4">
    <source>
        <dbReference type="ARBA" id="ARBA00023065"/>
    </source>
</evidence>
<sequence length="177" mass="19388">MSELTTIARPYAKAAFDYAVEQKIIAGWQEMLVFAGEVAKNPDIKNLMSGAVAPDTLAEVFNQICGEQLDQHGQNLIKVLAENKRLQALPEISELFNEFKTEFDKEIEADVISATELNEKQQADISGALEKRLARKVKLNCSVDPTLIAGVKIKAGDTVIDGSVKSKLNRLTDALQA</sequence>
<dbReference type="RefSeq" id="WP_160180430.1">
    <property type="nucleotide sequence ID" value="NZ_CP047656.1"/>
</dbReference>
<keyword evidence="8" id="KW-1003">Cell membrane</keyword>
<dbReference type="GO" id="GO:0046933">
    <property type="term" value="F:proton-transporting ATP synthase activity, rotational mechanism"/>
    <property type="evidence" value="ECO:0007669"/>
    <property type="project" value="UniProtKB-UniRule"/>
</dbReference>
<dbReference type="NCBIfam" id="NF004404">
    <property type="entry name" value="PRK05758.2-5"/>
    <property type="match status" value="1"/>
</dbReference>
<evidence type="ECO:0000256" key="1">
    <source>
        <dbReference type="ARBA" id="ARBA00004370"/>
    </source>
</evidence>
<keyword evidence="6 8" id="KW-0139">CF(1)</keyword>
<evidence type="ECO:0000313" key="10">
    <source>
        <dbReference type="Proteomes" id="UP000464524"/>
    </source>
</evidence>
<accession>A0A857JM06</accession>
<name>A0A857JM06_9ALTE</name>
<evidence type="ECO:0000256" key="5">
    <source>
        <dbReference type="ARBA" id="ARBA00023136"/>
    </source>
</evidence>
<dbReference type="Proteomes" id="UP000464524">
    <property type="component" value="Chromosome"/>
</dbReference>
<evidence type="ECO:0000256" key="3">
    <source>
        <dbReference type="ARBA" id="ARBA00022781"/>
    </source>
</evidence>
<dbReference type="Gene3D" id="1.10.520.20">
    <property type="entry name" value="N-terminal domain of the delta subunit of the F1F0-ATP synthase"/>
    <property type="match status" value="1"/>
</dbReference>
<keyword evidence="3 8" id="KW-0375">Hydrogen ion transport</keyword>
<comment type="function">
    <text evidence="8">F(1)F(0) ATP synthase produces ATP from ADP in the presence of a proton or sodium gradient. F-type ATPases consist of two structural domains, F(1) containing the extramembraneous catalytic core and F(0) containing the membrane proton channel, linked together by a central stalk and a peripheral stalk. During catalysis, ATP synthesis in the catalytic domain of F(1) is coupled via a rotary mechanism of the central stalk subunits to proton translocation.</text>
</comment>
<dbReference type="EMBL" id="CP047656">
    <property type="protein sequence ID" value="QHJ12382.1"/>
    <property type="molecule type" value="Genomic_DNA"/>
</dbReference>
<evidence type="ECO:0000256" key="2">
    <source>
        <dbReference type="ARBA" id="ARBA00022448"/>
    </source>
</evidence>
<reference evidence="9 10" key="1">
    <citation type="submission" date="2019-12" db="EMBL/GenBank/DDBJ databases">
        <title>Genome sequencing and assembly of endphytes of Porphyra tenera.</title>
        <authorList>
            <person name="Park J.M."/>
            <person name="Shin R."/>
            <person name="Jo S.H."/>
        </authorList>
    </citation>
    <scope>NUCLEOTIDE SEQUENCE [LARGE SCALE GENOMIC DNA]</scope>
    <source>
        <strain evidence="9 10">GPM4</strain>
    </source>
</reference>
<keyword evidence="7 8" id="KW-0066">ATP synthesis</keyword>
<protein>
    <recommendedName>
        <fullName evidence="8">ATP synthase subunit delta</fullName>
    </recommendedName>
    <alternativeName>
        <fullName evidence="8">ATP synthase F(1) sector subunit delta</fullName>
    </alternativeName>
    <alternativeName>
        <fullName evidence="8">F-type ATPase subunit delta</fullName>
        <shortName evidence="8">F-ATPase subunit delta</shortName>
    </alternativeName>
</protein>
<evidence type="ECO:0000256" key="8">
    <source>
        <dbReference type="HAMAP-Rule" id="MF_01416"/>
    </source>
</evidence>
<keyword evidence="10" id="KW-1185">Reference proteome</keyword>
<dbReference type="InterPro" id="IPR000711">
    <property type="entry name" value="ATPase_OSCP/dsu"/>
</dbReference>
<dbReference type="PRINTS" id="PR00125">
    <property type="entry name" value="ATPASEDELTA"/>
</dbReference>
<keyword evidence="4 8" id="KW-0406">Ion transport</keyword>
<comment type="similarity">
    <text evidence="8">Belongs to the ATPase delta chain family.</text>
</comment>
<dbReference type="PROSITE" id="PS00389">
    <property type="entry name" value="ATPASE_DELTA"/>
    <property type="match status" value="1"/>
</dbReference>
<dbReference type="Pfam" id="PF00213">
    <property type="entry name" value="OSCP"/>
    <property type="match status" value="1"/>
</dbReference>
<dbReference type="InterPro" id="IPR026015">
    <property type="entry name" value="ATP_synth_OSCP/delta_N_sf"/>
</dbReference>
<dbReference type="GO" id="GO:0045259">
    <property type="term" value="C:proton-transporting ATP synthase complex"/>
    <property type="evidence" value="ECO:0007669"/>
    <property type="project" value="UniProtKB-KW"/>
</dbReference>
<dbReference type="OrthoDB" id="9816221at2"/>
<dbReference type="AlphaFoldDB" id="A0A857JM06"/>
<dbReference type="KEGG" id="pmes:FX988_02639"/>
<evidence type="ECO:0000313" key="9">
    <source>
        <dbReference type="EMBL" id="QHJ12382.1"/>
    </source>
</evidence>
<proteinExistence type="inferred from homology"/>
<keyword evidence="5 8" id="KW-0472">Membrane</keyword>
<keyword evidence="2 8" id="KW-0813">Transport</keyword>
<dbReference type="GO" id="GO:0005886">
    <property type="term" value="C:plasma membrane"/>
    <property type="evidence" value="ECO:0007669"/>
    <property type="project" value="UniProtKB-SubCell"/>
</dbReference>
<dbReference type="NCBIfam" id="NF004402">
    <property type="entry name" value="PRK05758.2-2"/>
    <property type="match status" value="1"/>
</dbReference>
<dbReference type="SUPFAM" id="SSF47928">
    <property type="entry name" value="N-terminal domain of the delta subunit of the F1F0-ATP synthase"/>
    <property type="match status" value="1"/>
</dbReference>
<evidence type="ECO:0000256" key="6">
    <source>
        <dbReference type="ARBA" id="ARBA00023196"/>
    </source>
</evidence>
<dbReference type="HAMAP" id="MF_01416">
    <property type="entry name" value="ATP_synth_delta_bact"/>
    <property type="match status" value="1"/>
</dbReference>
<comment type="function">
    <text evidence="8">This protein is part of the stalk that links CF(0) to CF(1). It either transmits conformational changes from CF(0) to CF(1) or is implicated in proton conduction.</text>
</comment>
<organism evidence="9 10">
    <name type="scientific">Paraglaciecola mesophila</name>
    <dbReference type="NCBI Taxonomy" id="197222"/>
    <lineage>
        <taxon>Bacteria</taxon>
        <taxon>Pseudomonadati</taxon>
        <taxon>Pseudomonadota</taxon>
        <taxon>Gammaproteobacteria</taxon>
        <taxon>Alteromonadales</taxon>
        <taxon>Alteromonadaceae</taxon>
        <taxon>Paraglaciecola</taxon>
    </lineage>
</organism>
<evidence type="ECO:0000256" key="7">
    <source>
        <dbReference type="ARBA" id="ARBA00023310"/>
    </source>
</evidence>
<dbReference type="PANTHER" id="PTHR11910">
    <property type="entry name" value="ATP SYNTHASE DELTA CHAIN"/>
    <property type="match status" value="1"/>
</dbReference>